<comment type="caution">
    <text evidence="3">The sequence shown here is derived from an EMBL/GenBank/DDBJ whole genome shotgun (WGS) entry which is preliminary data.</text>
</comment>
<feature type="transmembrane region" description="Helical" evidence="1">
    <location>
        <begin position="12"/>
        <end position="30"/>
    </location>
</feature>
<feature type="transmembrane region" description="Helical" evidence="1">
    <location>
        <begin position="86"/>
        <end position="104"/>
    </location>
</feature>
<feature type="transmembrane region" description="Helical" evidence="1">
    <location>
        <begin position="164"/>
        <end position="184"/>
    </location>
</feature>
<keyword evidence="4" id="KW-1185">Reference proteome</keyword>
<feature type="transmembrane region" description="Helical" evidence="1">
    <location>
        <begin position="251"/>
        <end position="268"/>
    </location>
</feature>
<feature type="transmembrane region" description="Helical" evidence="1">
    <location>
        <begin position="196"/>
        <end position="215"/>
    </location>
</feature>
<keyword evidence="3" id="KW-0012">Acyltransferase</keyword>
<feature type="transmembrane region" description="Helical" evidence="1">
    <location>
        <begin position="319"/>
        <end position="336"/>
    </location>
</feature>
<evidence type="ECO:0000313" key="4">
    <source>
        <dbReference type="Proteomes" id="UP001236507"/>
    </source>
</evidence>
<keyword evidence="3" id="KW-0808">Transferase</keyword>
<evidence type="ECO:0000313" key="3">
    <source>
        <dbReference type="EMBL" id="MDI9859710.1"/>
    </source>
</evidence>
<keyword evidence="1" id="KW-1133">Transmembrane helix</keyword>
<gene>
    <name evidence="3" type="ORF">QM524_10870</name>
</gene>
<dbReference type="EC" id="2.3.-.-" evidence="3"/>
<organism evidence="3 4">
    <name type="scientific">Flectobacillus roseus</name>
    <dbReference type="NCBI Taxonomy" id="502259"/>
    <lineage>
        <taxon>Bacteria</taxon>
        <taxon>Pseudomonadati</taxon>
        <taxon>Bacteroidota</taxon>
        <taxon>Cytophagia</taxon>
        <taxon>Cytophagales</taxon>
        <taxon>Flectobacillaceae</taxon>
        <taxon>Flectobacillus</taxon>
    </lineage>
</organism>
<dbReference type="InterPro" id="IPR002656">
    <property type="entry name" value="Acyl_transf_3_dom"/>
</dbReference>
<dbReference type="PANTHER" id="PTHR23028:SF131">
    <property type="entry name" value="BLR2367 PROTEIN"/>
    <property type="match status" value="1"/>
</dbReference>
<feature type="transmembrane region" description="Helical" evidence="1">
    <location>
        <begin position="42"/>
        <end position="65"/>
    </location>
</feature>
<reference evidence="3 4" key="1">
    <citation type="submission" date="2023-05" db="EMBL/GenBank/DDBJ databases">
        <title>Novel species of genus Flectobacillus isolated from stream in China.</title>
        <authorList>
            <person name="Lu H."/>
        </authorList>
    </citation>
    <scope>NUCLEOTIDE SEQUENCE [LARGE SCALE GENOMIC DNA]</scope>
    <source>
        <strain evidence="3 4">KCTC 42575</strain>
    </source>
</reference>
<dbReference type="Pfam" id="PF01757">
    <property type="entry name" value="Acyl_transf_3"/>
    <property type="match status" value="1"/>
</dbReference>
<sequence length="352" mass="40356">MSQKKLINSIQILRGVAAVVVLVYHVSGYMRVHYSQTIFGDIFRIGFAGVDLFFVISGFIIYFTAKDYLNKPSKFKDYWKKRIIRIFPIYWIVVLGIQLLQWILAKQLKVASFATEYAGGFLQHLGTYTLFPHHVAVDPVTWTLSYELYFYALFSLLILSRKLWVIPVLVLLLSIHNSIFHPVLDPSKGLSYYNYLFSNYNYEFLLGVIICHFFDKIRFTPIASYIMLGFALVIIAVGGYDVGDYDNFKRIMIFGTSASLILVGTLSLEQAGKLKTPSFLMLLGSASYVLYLIHFPFLLILNRIPNMFGVTLDALQMSIYNYVVVVINILVAVFLHKKLELPLTSYLSKIFK</sequence>
<feature type="transmembrane region" description="Helical" evidence="1">
    <location>
        <begin position="280"/>
        <end position="299"/>
    </location>
</feature>
<keyword evidence="1" id="KW-0812">Transmembrane</keyword>
<proteinExistence type="predicted"/>
<dbReference type="PANTHER" id="PTHR23028">
    <property type="entry name" value="ACETYLTRANSFERASE"/>
    <property type="match status" value="1"/>
</dbReference>
<feature type="transmembrane region" description="Helical" evidence="1">
    <location>
        <begin position="222"/>
        <end position="239"/>
    </location>
</feature>
<evidence type="ECO:0000259" key="2">
    <source>
        <dbReference type="Pfam" id="PF01757"/>
    </source>
</evidence>
<feature type="transmembrane region" description="Helical" evidence="1">
    <location>
        <begin position="140"/>
        <end position="159"/>
    </location>
</feature>
<evidence type="ECO:0000256" key="1">
    <source>
        <dbReference type="SAM" id="Phobius"/>
    </source>
</evidence>
<keyword evidence="1" id="KW-0472">Membrane</keyword>
<feature type="domain" description="Acyltransferase 3" evidence="2">
    <location>
        <begin position="8"/>
        <end position="334"/>
    </location>
</feature>
<protein>
    <submittedName>
        <fullName evidence="3">Acyltransferase</fullName>
        <ecNumber evidence="3">2.3.-.-</ecNumber>
    </submittedName>
</protein>
<accession>A0ABT6Y818</accession>
<dbReference type="GO" id="GO:0016746">
    <property type="term" value="F:acyltransferase activity"/>
    <property type="evidence" value="ECO:0007669"/>
    <property type="project" value="UniProtKB-KW"/>
</dbReference>
<dbReference type="Proteomes" id="UP001236507">
    <property type="component" value="Unassembled WGS sequence"/>
</dbReference>
<dbReference type="InterPro" id="IPR050879">
    <property type="entry name" value="Acyltransferase_3"/>
</dbReference>
<dbReference type="RefSeq" id="WP_283344598.1">
    <property type="nucleotide sequence ID" value="NZ_JASHIF010000008.1"/>
</dbReference>
<name>A0ABT6Y818_9BACT</name>
<dbReference type="EMBL" id="JASHIF010000008">
    <property type="protein sequence ID" value="MDI9859710.1"/>
    <property type="molecule type" value="Genomic_DNA"/>
</dbReference>